<dbReference type="GO" id="GO:0016102">
    <property type="term" value="P:diterpenoid biosynthetic process"/>
    <property type="evidence" value="ECO:0007669"/>
    <property type="project" value="InterPro"/>
</dbReference>
<evidence type="ECO:0000313" key="7">
    <source>
        <dbReference type="EMBL" id="QWB49555.1"/>
    </source>
</evidence>
<dbReference type="InterPro" id="IPR005630">
    <property type="entry name" value="Terpene_synthase_metal-bd"/>
</dbReference>
<dbReference type="InterPro" id="IPR050148">
    <property type="entry name" value="Terpene_synthase-like"/>
</dbReference>
<dbReference type="PANTHER" id="PTHR31225">
    <property type="entry name" value="OS04G0344100 PROTEIN-RELATED"/>
    <property type="match status" value="1"/>
</dbReference>
<evidence type="ECO:0000259" key="5">
    <source>
        <dbReference type="Pfam" id="PF01397"/>
    </source>
</evidence>
<dbReference type="GO" id="GO:0009753">
    <property type="term" value="P:response to jasmonic acid"/>
    <property type="evidence" value="ECO:0007669"/>
    <property type="project" value="UniProtKB-ARBA"/>
</dbReference>
<reference evidence="7" key="2">
    <citation type="submission" date="2021-01" db="EMBL/GenBank/DDBJ databases">
        <authorList>
            <person name="Li R."/>
            <person name="Zhu J."/>
            <person name="Mei W."/>
            <person name="Peng S."/>
        </authorList>
    </citation>
    <scope>NUCLEOTIDE SEQUENCE</scope>
</reference>
<dbReference type="GO" id="GO:0010333">
    <property type="term" value="F:terpene synthase activity"/>
    <property type="evidence" value="ECO:0007669"/>
    <property type="project" value="InterPro"/>
</dbReference>
<dbReference type="InterPro" id="IPR001906">
    <property type="entry name" value="Terpene_synth_N"/>
</dbReference>
<dbReference type="PANTHER" id="PTHR31225:SF0">
    <property type="entry name" value="S-(+)-LINALOOL SYNTHASE, CHLOROPLASTIC"/>
    <property type="match status" value="1"/>
</dbReference>
<dbReference type="Pfam" id="PF03936">
    <property type="entry name" value="Terpene_synth_C"/>
    <property type="match status" value="1"/>
</dbReference>
<dbReference type="EMBL" id="MW533243">
    <property type="protein sequence ID" value="QWB49555.1"/>
    <property type="molecule type" value="mRNA"/>
</dbReference>
<name>A0A8E8AT30_9ROSI</name>
<comment type="cofactor">
    <cofactor evidence="1">
        <name>Mg(2+)</name>
        <dbReference type="ChEBI" id="CHEBI:18420"/>
    </cofactor>
</comment>
<dbReference type="SFLD" id="SFLDS00005">
    <property type="entry name" value="Isoprenoid_Synthase_Type_I"/>
    <property type="match status" value="1"/>
</dbReference>
<dbReference type="SFLD" id="SFLDG01019">
    <property type="entry name" value="Terpene_Cyclase_Like_1_C_Termi"/>
    <property type="match status" value="1"/>
</dbReference>
<dbReference type="GO" id="GO:0000287">
    <property type="term" value="F:magnesium ion binding"/>
    <property type="evidence" value="ECO:0007669"/>
    <property type="project" value="InterPro"/>
</dbReference>
<evidence type="ECO:0000259" key="6">
    <source>
        <dbReference type="Pfam" id="PF03936"/>
    </source>
</evidence>
<dbReference type="AlphaFoldDB" id="A0A8E8AT30"/>
<evidence type="ECO:0000256" key="4">
    <source>
        <dbReference type="ARBA" id="ARBA00023239"/>
    </source>
</evidence>
<keyword evidence="4" id="KW-0456">Lyase</keyword>
<evidence type="ECO:0000256" key="1">
    <source>
        <dbReference type="ARBA" id="ARBA00001946"/>
    </source>
</evidence>
<protein>
    <submittedName>
        <fullName evidence="7">Terpene synthase 24</fullName>
    </submittedName>
</protein>
<keyword evidence="2" id="KW-0479">Metal-binding</keyword>
<reference evidence="7" key="1">
    <citation type="journal article" date="2021" name="Plant Physiol. Biochem.">
        <title>Genome-wide identification and expression analysis of terpene synthase gene family in Aquilaria sinensis.</title>
        <authorList>
            <person name="Li R.S."/>
            <person name="Zhu J.H."/>
            <person name="Guo D."/>
            <person name="Li H.L."/>
            <person name="Wang Y."/>
            <person name="Ding X.P."/>
            <person name="Mei W.L."/>
            <person name="Chen Z.B."/>
            <person name="Dai H.F."/>
            <person name="Peng S.Q."/>
        </authorList>
    </citation>
    <scope>NUCLEOTIDE SEQUENCE</scope>
</reference>
<dbReference type="InterPro" id="IPR044814">
    <property type="entry name" value="Terpene_cyclase_plant_C1"/>
</dbReference>
<proteinExistence type="evidence at transcript level"/>
<dbReference type="FunFam" id="1.10.600.10:FF:000007">
    <property type="entry name" value="Isoprene synthase, chloroplastic"/>
    <property type="match status" value="1"/>
</dbReference>
<dbReference type="Pfam" id="PF01397">
    <property type="entry name" value="Terpene_synth"/>
    <property type="match status" value="1"/>
</dbReference>
<sequence>MASSIKAFFAFPSFTAISRSNQPQLPPIFVPTTKSSQLGLVPKSTESFYCRTIMEKLGSVHTSRVEYFRQVMRKMGDDREQAFEGLAMIDAVQRLALDHYFHDEIQELLHKHHQMLSVNAGVSSPQLHEAALSFRLLRQHGYNVPAGMLGTFKDMKVNNKQRMDIEGLMELYEASQLGVDGEDILDDAEEFSGQHLREMEPRLHHHQASAVRNTLRHPYHKNISSLVARNFRHGYQGPNMWIYELQELAKLDFNLVQSLHQTELHQVSRWWKEVGLSRELELVRDQPLKWYTWSLASIEDPSLSNERVELTKPIAMVYVIDDIFDVYGTLDELILFTQVLDRWDYSVAQQLPEYMKTCFKALDDITNELSDKVKMRHGWNPLCSLRKTWGSLCKAFLMEAKWFNSGTLPGAEEYLENGIVSSGVHVALVHLFFLLGQNLNRNTVDQIDSYPGVVSSSATILRLWDDLGSAKDENQEGNDGSYVECYLKEQDKGGGVGEVERARKHVKHKISNAWKRLNRECLLPNPFSSSSLAKASLNVARMVPLMYDYDEEHRLPSLHEFINSVLYEPAIL</sequence>
<feature type="domain" description="Terpene synthase metal-binding" evidence="6">
    <location>
        <begin position="272"/>
        <end position="515"/>
    </location>
</feature>
<organism evidence="7">
    <name type="scientific">Aquilaria sinensis</name>
    <dbReference type="NCBI Taxonomy" id="210372"/>
    <lineage>
        <taxon>Eukaryota</taxon>
        <taxon>Viridiplantae</taxon>
        <taxon>Streptophyta</taxon>
        <taxon>Embryophyta</taxon>
        <taxon>Tracheophyta</taxon>
        <taxon>Spermatophyta</taxon>
        <taxon>Magnoliopsida</taxon>
        <taxon>eudicotyledons</taxon>
        <taxon>Gunneridae</taxon>
        <taxon>Pentapetalae</taxon>
        <taxon>rosids</taxon>
        <taxon>malvids</taxon>
        <taxon>Malvales</taxon>
        <taxon>Thymelaeaceae</taxon>
        <taxon>Aquilaria</taxon>
    </lineage>
</organism>
<feature type="domain" description="Terpene synthase N-terminal" evidence="5">
    <location>
        <begin position="67"/>
        <end position="213"/>
    </location>
</feature>
<accession>A0A8E8AT30</accession>
<evidence type="ECO:0000256" key="3">
    <source>
        <dbReference type="ARBA" id="ARBA00022842"/>
    </source>
</evidence>
<keyword evidence="3" id="KW-0460">Magnesium</keyword>
<dbReference type="CDD" id="cd00684">
    <property type="entry name" value="Terpene_cyclase_plant_C1"/>
    <property type="match status" value="1"/>
</dbReference>
<dbReference type="InterPro" id="IPR034741">
    <property type="entry name" value="Terpene_cyclase-like_1_C"/>
</dbReference>
<evidence type="ECO:0000256" key="2">
    <source>
        <dbReference type="ARBA" id="ARBA00022723"/>
    </source>
</evidence>